<accession>A0A0A9Q708</accession>
<name>A0A0A9Q708_ARUDO</name>
<proteinExistence type="predicted"/>
<evidence type="ECO:0000313" key="1">
    <source>
        <dbReference type="EMBL" id="JAD56306.1"/>
    </source>
</evidence>
<protein>
    <submittedName>
        <fullName evidence="1">Uncharacterized protein</fullName>
    </submittedName>
</protein>
<dbReference type="EMBL" id="GBRH01241589">
    <property type="protein sequence ID" value="JAD56306.1"/>
    <property type="molecule type" value="Transcribed_RNA"/>
</dbReference>
<dbReference type="AlphaFoldDB" id="A0A0A9Q708"/>
<sequence>MAIHHCRSTAVVRTLPHKALCHSITTQTIPSTILNLERIIT</sequence>
<reference evidence="1" key="1">
    <citation type="submission" date="2014-09" db="EMBL/GenBank/DDBJ databases">
        <authorList>
            <person name="Magalhaes I.L.F."/>
            <person name="Oliveira U."/>
            <person name="Santos F.R."/>
            <person name="Vidigal T.H.D.A."/>
            <person name="Brescovit A.D."/>
            <person name="Santos A.J."/>
        </authorList>
    </citation>
    <scope>NUCLEOTIDE SEQUENCE</scope>
    <source>
        <tissue evidence="1">Shoot tissue taken approximately 20 cm above the soil surface</tissue>
    </source>
</reference>
<reference evidence="1" key="2">
    <citation type="journal article" date="2015" name="Data Brief">
        <title>Shoot transcriptome of the giant reed, Arundo donax.</title>
        <authorList>
            <person name="Barrero R.A."/>
            <person name="Guerrero F.D."/>
            <person name="Moolhuijzen P."/>
            <person name="Goolsby J.A."/>
            <person name="Tidwell J."/>
            <person name="Bellgard S.E."/>
            <person name="Bellgard M.I."/>
        </authorList>
    </citation>
    <scope>NUCLEOTIDE SEQUENCE</scope>
    <source>
        <tissue evidence="1">Shoot tissue taken approximately 20 cm above the soil surface</tissue>
    </source>
</reference>
<organism evidence="1">
    <name type="scientific">Arundo donax</name>
    <name type="common">Giant reed</name>
    <name type="synonym">Donax arundinaceus</name>
    <dbReference type="NCBI Taxonomy" id="35708"/>
    <lineage>
        <taxon>Eukaryota</taxon>
        <taxon>Viridiplantae</taxon>
        <taxon>Streptophyta</taxon>
        <taxon>Embryophyta</taxon>
        <taxon>Tracheophyta</taxon>
        <taxon>Spermatophyta</taxon>
        <taxon>Magnoliopsida</taxon>
        <taxon>Liliopsida</taxon>
        <taxon>Poales</taxon>
        <taxon>Poaceae</taxon>
        <taxon>PACMAD clade</taxon>
        <taxon>Arundinoideae</taxon>
        <taxon>Arundineae</taxon>
        <taxon>Arundo</taxon>
    </lineage>
</organism>